<dbReference type="Proteomes" id="UP000215332">
    <property type="component" value="Chromosome 1"/>
</dbReference>
<reference evidence="2 3" key="1">
    <citation type="submission" date="2017-06" db="EMBL/GenBank/DDBJ databases">
        <authorList>
            <consortium name="Pathogen Informatics"/>
        </authorList>
    </citation>
    <scope>NUCLEOTIDE SEQUENCE [LARGE SCALE GENOMIC DNA]</scope>
    <source>
        <strain evidence="2 3">NCTC11865</strain>
    </source>
</reference>
<name>A0A239WGX5_9ACTN</name>
<organism evidence="2 3">
    <name type="scientific">Cutibacterium granulosum</name>
    <dbReference type="NCBI Taxonomy" id="33011"/>
    <lineage>
        <taxon>Bacteria</taxon>
        <taxon>Bacillati</taxon>
        <taxon>Actinomycetota</taxon>
        <taxon>Actinomycetes</taxon>
        <taxon>Propionibacteriales</taxon>
        <taxon>Propionibacteriaceae</taxon>
        <taxon>Cutibacterium</taxon>
    </lineage>
</organism>
<gene>
    <name evidence="2" type="primary">estB_1</name>
    <name evidence="2" type="ORF">SAMEA4412665_01026</name>
</gene>
<dbReference type="InterPro" id="IPR029058">
    <property type="entry name" value="AB_hydrolase_fold"/>
</dbReference>
<dbReference type="RefSeq" id="WP_157738742.1">
    <property type="nucleotide sequence ID" value="NZ_LT906441.1"/>
</dbReference>
<dbReference type="Pfam" id="PF01674">
    <property type="entry name" value="Lipase_2"/>
    <property type="match status" value="1"/>
</dbReference>
<dbReference type="EMBL" id="LT906441">
    <property type="protein sequence ID" value="SNV33875.1"/>
    <property type="molecule type" value="Genomic_DNA"/>
</dbReference>
<keyword evidence="2" id="KW-0378">Hydrolase</keyword>
<dbReference type="GO" id="GO:0004806">
    <property type="term" value="F:triacylglycerol lipase activity"/>
    <property type="evidence" value="ECO:0007669"/>
    <property type="project" value="UniProtKB-EC"/>
</dbReference>
<evidence type="ECO:0000256" key="1">
    <source>
        <dbReference type="SAM" id="SignalP"/>
    </source>
</evidence>
<accession>A0A239WGX5</accession>
<dbReference type="InterPro" id="IPR002918">
    <property type="entry name" value="Lipase_EstA/Esterase_EstB"/>
</dbReference>
<keyword evidence="1" id="KW-0732">Signal</keyword>
<dbReference type="eggNOG" id="COG1075">
    <property type="taxonomic scope" value="Bacteria"/>
</dbReference>
<dbReference type="Gene3D" id="3.40.50.1820">
    <property type="entry name" value="alpha/beta hydrolase"/>
    <property type="match status" value="1"/>
</dbReference>
<dbReference type="GO" id="GO:0016042">
    <property type="term" value="P:lipid catabolic process"/>
    <property type="evidence" value="ECO:0007669"/>
    <property type="project" value="InterPro"/>
</dbReference>
<evidence type="ECO:0000313" key="2">
    <source>
        <dbReference type="EMBL" id="SNV33875.1"/>
    </source>
</evidence>
<feature type="chain" id="PRO_5012783071" evidence="1">
    <location>
        <begin position="32"/>
        <end position="358"/>
    </location>
</feature>
<dbReference type="SUPFAM" id="SSF53474">
    <property type="entry name" value="alpha/beta-Hydrolases"/>
    <property type="match status" value="1"/>
</dbReference>
<feature type="signal peptide" evidence="1">
    <location>
        <begin position="1"/>
        <end position="31"/>
    </location>
</feature>
<evidence type="ECO:0000313" key="3">
    <source>
        <dbReference type="Proteomes" id="UP000215332"/>
    </source>
</evidence>
<protein>
    <submittedName>
        <fullName evidence="2">Extracellular esterase estB</fullName>
        <ecNumber evidence="2">3.1.1.3</ecNumber>
    </submittedName>
</protein>
<sequence>MKLTTALRNITIAASAATIALVPLAGAQAHAAPAADASAHATSTDSGYSGYTPEEAAFLKTVEVKGSPGGVPAGNDAPAKKLTYTASLYSAAHPGTNPSGANDFSCKPKKGQNPVVLIPGTNTDAYTAWSMYTPQLRARGFCAFSANFNGLPWLSSVDYTGDIRTSAKATSIFIDRVLRETGSKKVDIIGWSQGGGSQPNYYIQKLGGDKKVGKMIGIAPANHGVGGPAISKWINEALPHKAHTRIEDIAESVHMAAYPQQMGSSQLMKELYHNGKVTRPGVQYINIEGKYDYVVAPYTNAFIHEPGVKNITVQDTCPQDHATHVNFPYDTNVSQMVFNALDPDNAKPVKCKPQPFIG</sequence>
<dbReference type="KEGG" id="cgrn:4412665_01026"/>
<proteinExistence type="predicted"/>
<dbReference type="AlphaFoldDB" id="A0A239WGX5"/>
<dbReference type="EC" id="3.1.1.3" evidence="2"/>